<gene>
    <name evidence="1" type="ORF">AFUS01_LOCUS32524</name>
</gene>
<dbReference type="Proteomes" id="UP000708208">
    <property type="component" value="Unassembled WGS sequence"/>
</dbReference>
<comment type="caution">
    <text evidence="1">The sequence shown here is derived from an EMBL/GenBank/DDBJ whole genome shotgun (WGS) entry which is preliminary data.</text>
</comment>
<protein>
    <submittedName>
        <fullName evidence="1">Uncharacterized protein</fullName>
    </submittedName>
</protein>
<organism evidence="1 2">
    <name type="scientific">Allacma fusca</name>
    <dbReference type="NCBI Taxonomy" id="39272"/>
    <lineage>
        <taxon>Eukaryota</taxon>
        <taxon>Metazoa</taxon>
        <taxon>Ecdysozoa</taxon>
        <taxon>Arthropoda</taxon>
        <taxon>Hexapoda</taxon>
        <taxon>Collembola</taxon>
        <taxon>Symphypleona</taxon>
        <taxon>Sminthuridae</taxon>
        <taxon>Allacma</taxon>
    </lineage>
</organism>
<evidence type="ECO:0000313" key="1">
    <source>
        <dbReference type="EMBL" id="CAG7822241.1"/>
    </source>
</evidence>
<dbReference type="AlphaFoldDB" id="A0A8J2KVI9"/>
<proteinExistence type="predicted"/>
<keyword evidence="2" id="KW-1185">Reference proteome</keyword>
<evidence type="ECO:0000313" key="2">
    <source>
        <dbReference type="Proteomes" id="UP000708208"/>
    </source>
</evidence>
<sequence length="103" mass="11764">MSVVIDRTELDMTSMEVSCLELNRKPIHLPSYYRLTTTTSIHSTPSLLHSKQTEPPNRFLTGPEDSLVINQCKPYHKKEAWLSTALPIYNALVKHSAHAYKKI</sequence>
<dbReference type="EMBL" id="CAJVCH010525812">
    <property type="protein sequence ID" value="CAG7822241.1"/>
    <property type="molecule type" value="Genomic_DNA"/>
</dbReference>
<reference evidence="1" key="1">
    <citation type="submission" date="2021-06" db="EMBL/GenBank/DDBJ databases">
        <authorList>
            <person name="Hodson N. C."/>
            <person name="Mongue J. A."/>
            <person name="Jaron S. K."/>
        </authorList>
    </citation>
    <scope>NUCLEOTIDE SEQUENCE</scope>
</reference>
<name>A0A8J2KVI9_9HEXA</name>
<accession>A0A8J2KVI9</accession>